<feature type="coiled-coil region" evidence="1">
    <location>
        <begin position="176"/>
        <end position="203"/>
    </location>
</feature>
<keyword evidence="4" id="KW-1185">Reference proteome</keyword>
<comment type="caution">
    <text evidence="3">The sequence shown here is derived from an EMBL/GenBank/DDBJ whole genome shotgun (WGS) entry which is preliminary data.</text>
</comment>
<feature type="region of interest" description="Disordered" evidence="2">
    <location>
        <begin position="1"/>
        <end position="28"/>
    </location>
</feature>
<dbReference type="Proteomes" id="UP000023152">
    <property type="component" value="Unassembled WGS sequence"/>
</dbReference>
<accession>X6NE31</accession>
<evidence type="ECO:0000256" key="2">
    <source>
        <dbReference type="SAM" id="MobiDB-lite"/>
    </source>
</evidence>
<dbReference type="EMBL" id="ASPP01009409">
    <property type="protein sequence ID" value="ETO24148.1"/>
    <property type="molecule type" value="Genomic_DNA"/>
</dbReference>
<proteinExistence type="predicted"/>
<feature type="compositionally biased region" description="Basic and acidic residues" evidence="2">
    <location>
        <begin position="8"/>
        <end position="18"/>
    </location>
</feature>
<evidence type="ECO:0000313" key="4">
    <source>
        <dbReference type="Proteomes" id="UP000023152"/>
    </source>
</evidence>
<sequence length="241" mass="28011">MDMLSVSNRDDNKKDKPGHARGSSIKDLGRKLSQALIGSFTKKEVPSIETAEPSVAPTPSTVIKKDGNLFIMAEPNEQKEEQEKLAHDKKELQERKEKYEKHWQKLATVDEAKYAYIGEERKKLIVEAQKDVNESLDKLEESNTEVKNHIRATYRDIMDVVKEQEEGAIQDVEEYAETTKTQLMQMYKEIMELEQNLFEHQVKAKQALYLARKQLTEKRSQKSKKRFKDIVKRGLQESRVD</sequence>
<organism evidence="3 4">
    <name type="scientific">Reticulomyxa filosa</name>
    <dbReference type="NCBI Taxonomy" id="46433"/>
    <lineage>
        <taxon>Eukaryota</taxon>
        <taxon>Sar</taxon>
        <taxon>Rhizaria</taxon>
        <taxon>Retaria</taxon>
        <taxon>Foraminifera</taxon>
        <taxon>Monothalamids</taxon>
        <taxon>Reticulomyxidae</taxon>
        <taxon>Reticulomyxa</taxon>
    </lineage>
</organism>
<keyword evidence="1" id="KW-0175">Coiled coil</keyword>
<protein>
    <submittedName>
        <fullName evidence="3">Uncharacterized protein</fullName>
    </submittedName>
</protein>
<evidence type="ECO:0000313" key="3">
    <source>
        <dbReference type="EMBL" id="ETO24148.1"/>
    </source>
</evidence>
<dbReference type="AlphaFoldDB" id="X6NE31"/>
<feature type="coiled-coil region" evidence="1">
    <location>
        <begin position="78"/>
        <end position="145"/>
    </location>
</feature>
<evidence type="ECO:0000256" key="1">
    <source>
        <dbReference type="SAM" id="Coils"/>
    </source>
</evidence>
<reference evidence="3 4" key="1">
    <citation type="journal article" date="2013" name="Curr. Biol.">
        <title>The Genome of the Foraminiferan Reticulomyxa filosa.</title>
        <authorList>
            <person name="Glockner G."/>
            <person name="Hulsmann N."/>
            <person name="Schleicher M."/>
            <person name="Noegel A.A."/>
            <person name="Eichinger L."/>
            <person name="Gallinger C."/>
            <person name="Pawlowski J."/>
            <person name="Sierra R."/>
            <person name="Euteneuer U."/>
            <person name="Pillet L."/>
            <person name="Moustafa A."/>
            <person name="Platzer M."/>
            <person name="Groth M."/>
            <person name="Szafranski K."/>
            <person name="Schliwa M."/>
        </authorList>
    </citation>
    <scope>NUCLEOTIDE SEQUENCE [LARGE SCALE GENOMIC DNA]</scope>
</reference>
<name>X6NE31_RETFI</name>
<gene>
    <name evidence="3" type="ORF">RFI_13011</name>
</gene>
<feature type="non-terminal residue" evidence="3">
    <location>
        <position position="241"/>
    </location>
</feature>